<protein>
    <submittedName>
        <fullName evidence="3">Type II CAAX endopeptidase family protein</fullName>
    </submittedName>
</protein>
<gene>
    <name evidence="3" type="ORF">WAK64_14115</name>
</gene>
<evidence type="ECO:0000313" key="4">
    <source>
        <dbReference type="Proteomes" id="UP001312865"/>
    </source>
</evidence>
<sequence length="277" mass="31830">MLLGSIFKRPMVMFVLLSNVIFWVFLALIGVCMMINVPMIITNTLIIMSAWSSTFSFIILFKIIYPRLNLIDFIKQQFATKLSFNVLGIAISIQALIFICSLILLPSTDNIQYFSKSLSGVTLFLFLFFNILVSGPLGEELGWRGYALNELQKKYSPLVTAIITGGLWGFWHTPLWLLTSGYTGMNLIKYCGLFMVGIISVTIIMTFFYNLNKNLFVPIIIHQLFNFFILITKGELLDILFYHSLLYFSVAFILIVINPKRILYYDEKAPFHKPLKF</sequence>
<dbReference type="InterPro" id="IPR003675">
    <property type="entry name" value="Rce1/LyrA-like_dom"/>
</dbReference>
<dbReference type="PANTHER" id="PTHR35797">
    <property type="entry name" value="PROTEASE-RELATED"/>
    <property type="match status" value="1"/>
</dbReference>
<feature type="transmembrane region" description="Helical" evidence="1">
    <location>
        <begin position="117"/>
        <end position="138"/>
    </location>
</feature>
<dbReference type="InterPro" id="IPR042150">
    <property type="entry name" value="MmRce1-like"/>
</dbReference>
<keyword evidence="1" id="KW-0812">Transmembrane</keyword>
<feature type="domain" description="CAAX prenyl protease 2/Lysostaphin resistance protein A-like" evidence="2">
    <location>
        <begin position="124"/>
        <end position="228"/>
    </location>
</feature>
<feature type="transmembrane region" description="Helical" evidence="1">
    <location>
        <begin position="158"/>
        <end position="178"/>
    </location>
</feature>
<dbReference type="EMBL" id="JBBAXC010000011">
    <property type="protein sequence ID" value="MEI5908190.1"/>
    <property type="molecule type" value="Genomic_DNA"/>
</dbReference>
<organism evidence="3 4">
    <name type="scientific">Bacillus spongiae</name>
    <dbReference type="NCBI Taxonomy" id="2683610"/>
    <lineage>
        <taxon>Bacteria</taxon>
        <taxon>Bacillati</taxon>
        <taxon>Bacillota</taxon>
        <taxon>Bacilli</taxon>
        <taxon>Bacillales</taxon>
        <taxon>Bacillaceae</taxon>
        <taxon>Bacillus</taxon>
    </lineage>
</organism>
<keyword evidence="1" id="KW-0472">Membrane</keyword>
<proteinExistence type="predicted"/>
<evidence type="ECO:0000313" key="3">
    <source>
        <dbReference type="EMBL" id="MEI5908190.1"/>
    </source>
</evidence>
<dbReference type="Pfam" id="PF02517">
    <property type="entry name" value="Rce1-like"/>
    <property type="match status" value="1"/>
</dbReference>
<feature type="transmembrane region" description="Helical" evidence="1">
    <location>
        <begin position="190"/>
        <end position="209"/>
    </location>
</feature>
<accession>A0ABU8HFR9</accession>
<comment type="caution">
    <text evidence="3">The sequence shown here is derived from an EMBL/GenBank/DDBJ whole genome shotgun (WGS) entry which is preliminary data.</text>
</comment>
<feature type="transmembrane region" description="Helical" evidence="1">
    <location>
        <begin position="45"/>
        <end position="64"/>
    </location>
</feature>
<keyword evidence="1" id="KW-1133">Transmembrane helix</keyword>
<feature type="transmembrane region" description="Helical" evidence="1">
    <location>
        <begin position="239"/>
        <end position="257"/>
    </location>
</feature>
<dbReference type="Proteomes" id="UP001312865">
    <property type="component" value="Unassembled WGS sequence"/>
</dbReference>
<feature type="transmembrane region" description="Helical" evidence="1">
    <location>
        <begin position="84"/>
        <end position="105"/>
    </location>
</feature>
<keyword evidence="4" id="KW-1185">Reference proteome</keyword>
<evidence type="ECO:0000259" key="2">
    <source>
        <dbReference type="Pfam" id="PF02517"/>
    </source>
</evidence>
<reference evidence="3 4" key="1">
    <citation type="journal article" date="2018" name="J. Microbiol.">
        <title>Bacillus spongiae sp. nov., isolated from sponge of Jeju Island.</title>
        <authorList>
            <person name="Lee G.E."/>
            <person name="Im W.T."/>
            <person name="Park J.S."/>
        </authorList>
    </citation>
    <scope>NUCLEOTIDE SEQUENCE [LARGE SCALE GENOMIC DNA]</scope>
    <source>
        <strain evidence="3 4">135PIL107-10</strain>
    </source>
</reference>
<dbReference type="PANTHER" id="PTHR35797:SF1">
    <property type="entry name" value="PROTEASE"/>
    <property type="match status" value="1"/>
</dbReference>
<feature type="transmembrane region" description="Helical" evidence="1">
    <location>
        <begin position="215"/>
        <end position="232"/>
    </location>
</feature>
<name>A0ABU8HFR9_9BACI</name>
<dbReference type="RefSeq" id="WP_336587628.1">
    <property type="nucleotide sequence ID" value="NZ_JBBAXC010000011.1"/>
</dbReference>
<feature type="transmembrane region" description="Helical" evidence="1">
    <location>
        <begin position="12"/>
        <end position="33"/>
    </location>
</feature>
<evidence type="ECO:0000256" key="1">
    <source>
        <dbReference type="SAM" id="Phobius"/>
    </source>
</evidence>